<feature type="domain" description="4Fe-4S ferredoxin-type" evidence="5">
    <location>
        <begin position="51"/>
        <end position="81"/>
    </location>
</feature>
<dbReference type="PANTHER" id="PTHR43687">
    <property type="entry name" value="ADENYLYLSULFATE REDUCTASE, BETA SUBUNIT"/>
    <property type="match status" value="1"/>
</dbReference>
<evidence type="ECO:0000256" key="2">
    <source>
        <dbReference type="ARBA" id="ARBA00022723"/>
    </source>
</evidence>
<keyword evidence="1" id="KW-0004">4Fe-4S</keyword>
<evidence type="ECO:0000313" key="6">
    <source>
        <dbReference type="EMBL" id="MFC0351776.1"/>
    </source>
</evidence>
<name>A0ABV6ILA1_9BURK</name>
<dbReference type="Proteomes" id="UP001589844">
    <property type="component" value="Unassembled WGS sequence"/>
</dbReference>
<keyword evidence="2" id="KW-0479">Metal-binding</keyword>
<reference evidence="6 7" key="1">
    <citation type="submission" date="2024-09" db="EMBL/GenBank/DDBJ databases">
        <authorList>
            <person name="Sun Q."/>
            <person name="Mori K."/>
        </authorList>
    </citation>
    <scope>NUCLEOTIDE SEQUENCE [LARGE SCALE GENOMIC DNA]</scope>
    <source>
        <strain evidence="6 7">CCM 8677</strain>
    </source>
</reference>
<evidence type="ECO:0000256" key="1">
    <source>
        <dbReference type="ARBA" id="ARBA00022485"/>
    </source>
</evidence>
<dbReference type="InterPro" id="IPR017896">
    <property type="entry name" value="4Fe4S_Fe-S-bd"/>
</dbReference>
<feature type="domain" description="4Fe-4S ferredoxin-type" evidence="5">
    <location>
        <begin position="1"/>
        <end position="29"/>
    </location>
</feature>
<dbReference type="Gene3D" id="3.30.70.20">
    <property type="match status" value="1"/>
</dbReference>
<dbReference type="PROSITE" id="PS51379">
    <property type="entry name" value="4FE4S_FER_2"/>
    <property type="match status" value="2"/>
</dbReference>
<accession>A0ABV6ILA1</accession>
<keyword evidence="7" id="KW-1185">Reference proteome</keyword>
<gene>
    <name evidence="6" type="ORF">ACFFJH_18305</name>
</gene>
<dbReference type="Pfam" id="PF13187">
    <property type="entry name" value="Fer4_9"/>
    <property type="match status" value="1"/>
</dbReference>
<dbReference type="SUPFAM" id="SSF54862">
    <property type="entry name" value="4Fe-4S ferredoxins"/>
    <property type="match status" value="1"/>
</dbReference>
<comment type="caution">
    <text evidence="6">The sequence shown here is derived from an EMBL/GenBank/DDBJ whole genome shotgun (WGS) entry which is preliminary data.</text>
</comment>
<dbReference type="EMBL" id="JBHLXJ010000032">
    <property type="protein sequence ID" value="MFC0351776.1"/>
    <property type="molecule type" value="Genomic_DNA"/>
</dbReference>
<dbReference type="PROSITE" id="PS00198">
    <property type="entry name" value="4FE4S_FER_1"/>
    <property type="match status" value="1"/>
</dbReference>
<keyword evidence="3" id="KW-0408">Iron</keyword>
<dbReference type="InterPro" id="IPR050572">
    <property type="entry name" value="Fe-S_Ferredoxin"/>
</dbReference>
<evidence type="ECO:0000313" key="7">
    <source>
        <dbReference type="Proteomes" id="UP001589844"/>
    </source>
</evidence>
<evidence type="ECO:0000259" key="5">
    <source>
        <dbReference type="PROSITE" id="PS51379"/>
    </source>
</evidence>
<proteinExistence type="predicted"/>
<evidence type="ECO:0000256" key="4">
    <source>
        <dbReference type="ARBA" id="ARBA00023014"/>
    </source>
</evidence>
<evidence type="ECO:0000256" key="3">
    <source>
        <dbReference type="ARBA" id="ARBA00023004"/>
    </source>
</evidence>
<protein>
    <submittedName>
        <fullName evidence="6">Ferredoxin family protein</fullName>
    </submittedName>
</protein>
<dbReference type="InterPro" id="IPR017900">
    <property type="entry name" value="4Fe4S_Fe_S_CS"/>
</dbReference>
<dbReference type="RefSeq" id="WP_390214483.1">
    <property type="nucleotide sequence ID" value="NZ_JBHLXJ010000032.1"/>
</dbReference>
<keyword evidence="4" id="KW-0411">Iron-sulfur</keyword>
<sequence length="84" mass="9204">MPMVDPNRCEGKGPCIELCPENVFTMGQLARDDYAQLSFKGRIKAWVHGGKQAIVQHPDACLACGQCVVACPEHAVTLVRYSEN</sequence>
<dbReference type="PANTHER" id="PTHR43687:SF1">
    <property type="entry name" value="FERREDOXIN III"/>
    <property type="match status" value="1"/>
</dbReference>
<organism evidence="6 7">
    <name type="scientific">Undibacterium danionis</name>
    <dbReference type="NCBI Taxonomy" id="1812100"/>
    <lineage>
        <taxon>Bacteria</taxon>
        <taxon>Pseudomonadati</taxon>
        <taxon>Pseudomonadota</taxon>
        <taxon>Betaproteobacteria</taxon>
        <taxon>Burkholderiales</taxon>
        <taxon>Oxalobacteraceae</taxon>
        <taxon>Undibacterium</taxon>
    </lineage>
</organism>